<feature type="transmembrane region" description="Helical" evidence="6">
    <location>
        <begin position="112"/>
        <end position="134"/>
    </location>
</feature>
<keyword evidence="3 6" id="KW-0812">Transmembrane</keyword>
<evidence type="ECO:0000259" key="7">
    <source>
        <dbReference type="Pfam" id="PF00482"/>
    </source>
</evidence>
<feature type="domain" description="Type II secretion system protein GspF" evidence="7">
    <location>
        <begin position="209"/>
        <end position="329"/>
    </location>
</feature>
<dbReference type="EMBL" id="CP004389">
    <property type="protein sequence ID" value="AJD54413.1"/>
    <property type="molecule type" value="Genomic_DNA"/>
</dbReference>
<dbReference type="KEGG" id="txi:TH3_21703"/>
<evidence type="ECO:0000256" key="2">
    <source>
        <dbReference type="ARBA" id="ARBA00022475"/>
    </source>
</evidence>
<evidence type="ECO:0000256" key="1">
    <source>
        <dbReference type="ARBA" id="ARBA00004651"/>
    </source>
</evidence>
<feature type="transmembrane region" description="Helical" evidence="6">
    <location>
        <begin position="309"/>
        <end position="329"/>
    </location>
</feature>
<organism evidence="8 9">
    <name type="scientific">Thalassospira xiamenensis M-5 = DSM 17429</name>
    <dbReference type="NCBI Taxonomy" id="1123366"/>
    <lineage>
        <taxon>Bacteria</taxon>
        <taxon>Pseudomonadati</taxon>
        <taxon>Pseudomonadota</taxon>
        <taxon>Alphaproteobacteria</taxon>
        <taxon>Rhodospirillales</taxon>
        <taxon>Thalassospiraceae</taxon>
        <taxon>Thalassospira</taxon>
    </lineage>
</organism>
<keyword evidence="4 6" id="KW-1133">Transmembrane helix</keyword>
<dbReference type="GO" id="GO:0005886">
    <property type="term" value="C:plasma membrane"/>
    <property type="evidence" value="ECO:0007669"/>
    <property type="project" value="UniProtKB-SubCell"/>
</dbReference>
<keyword evidence="8" id="KW-0614">Plasmid</keyword>
<keyword evidence="2" id="KW-1003">Cell membrane</keyword>
<evidence type="ECO:0000256" key="6">
    <source>
        <dbReference type="SAM" id="Phobius"/>
    </source>
</evidence>
<protein>
    <submittedName>
        <fullName evidence="8">Type II secretion system protein</fullName>
    </submittedName>
</protein>
<gene>
    <name evidence="8" type="ORF">TH3_21703</name>
</gene>
<sequence length="342" mass="38372">MKQGLKSHEAVHSLLKDRLASTASTHEARIKDIAKRRKSPIAIMLQEVEIKLLNTANIGIALEGWVPESDLLILRAGDQAKTLPDTLTELNKINLNLRSVEKKAKMAALQPIGLFVIGVLALIAMSAQIGPMIIDISGDKGLTLAQSTMLSVSNFSQTWYMEIIILAICVISLATGTLHRHWGRFEHIRVRLDRIPPWSLYRKIIGIRFIATLTLMLKNRMMQHAMQEIRDHSKNAWLNYRLDKAIPYVRDGKNLGQALRLSSMEFPDREIVDELVTLSDGDKPEEVVEVIYNEWMENLSEEIDAQATIITRASGLILFVVAVLIMLAMKDTFSGITDGLPM</sequence>
<dbReference type="PANTHER" id="PTHR30012:SF0">
    <property type="entry name" value="TYPE II SECRETION SYSTEM PROTEIN F-RELATED"/>
    <property type="match status" value="1"/>
</dbReference>
<name>A0AB72ULH3_9PROT</name>
<proteinExistence type="predicted"/>
<dbReference type="AlphaFoldDB" id="A0AB72ULH3"/>
<evidence type="ECO:0000313" key="9">
    <source>
        <dbReference type="Proteomes" id="UP000007127"/>
    </source>
</evidence>
<evidence type="ECO:0000256" key="3">
    <source>
        <dbReference type="ARBA" id="ARBA00022692"/>
    </source>
</evidence>
<comment type="subcellular location">
    <subcellularLocation>
        <location evidence="1">Cell membrane</location>
        <topology evidence="1">Multi-pass membrane protein</topology>
    </subcellularLocation>
</comment>
<reference evidence="8 9" key="1">
    <citation type="journal article" date="2012" name="J. Bacteriol.">
        <title>Genome sequence of Thalassospira xiamenensis type strain M-5.</title>
        <authorList>
            <person name="Lai Q."/>
            <person name="Shao Z."/>
        </authorList>
    </citation>
    <scope>NUCLEOTIDE SEQUENCE [LARGE SCALE GENOMIC DNA]</scope>
    <source>
        <strain evidence="8 9">M-5</strain>
    </source>
</reference>
<dbReference type="PANTHER" id="PTHR30012">
    <property type="entry name" value="GENERAL SECRETION PATHWAY PROTEIN"/>
    <property type="match status" value="1"/>
</dbReference>
<dbReference type="Proteomes" id="UP000007127">
    <property type="component" value="Plasmid"/>
</dbReference>
<dbReference type="InterPro" id="IPR003004">
    <property type="entry name" value="GspF/PilC"/>
</dbReference>
<keyword evidence="5 6" id="KW-0472">Membrane</keyword>
<evidence type="ECO:0000256" key="4">
    <source>
        <dbReference type="ARBA" id="ARBA00022989"/>
    </source>
</evidence>
<evidence type="ECO:0000256" key="5">
    <source>
        <dbReference type="ARBA" id="ARBA00023136"/>
    </source>
</evidence>
<evidence type="ECO:0000313" key="8">
    <source>
        <dbReference type="EMBL" id="AJD54413.1"/>
    </source>
</evidence>
<dbReference type="Pfam" id="PF00482">
    <property type="entry name" value="T2SSF"/>
    <property type="match status" value="1"/>
</dbReference>
<dbReference type="InterPro" id="IPR018076">
    <property type="entry name" value="T2SS_GspF_dom"/>
</dbReference>
<accession>A0AB72ULH3</accession>
<feature type="transmembrane region" description="Helical" evidence="6">
    <location>
        <begin position="159"/>
        <end position="179"/>
    </location>
</feature>
<geneLocation type="plasmid" evidence="9"/>